<reference evidence="6 7" key="1">
    <citation type="journal article" date="2014" name="Genome Biol. Evol.">
        <title>The secreted proteins of Achlya hypogyna and Thraustotheca clavata identify the ancestral oomycete secretome and reveal gene acquisitions by horizontal gene transfer.</title>
        <authorList>
            <person name="Misner I."/>
            <person name="Blouin N."/>
            <person name="Leonard G."/>
            <person name="Richards T.A."/>
            <person name="Lane C.E."/>
        </authorList>
    </citation>
    <scope>NUCLEOTIDE SEQUENCE [LARGE SCALE GENOMIC DNA]</scope>
    <source>
        <strain evidence="6 7">ATCC 48635</strain>
    </source>
</reference>
<evidence type="ECO:0000256" key="1">
    <source>
        <dbReference type="ARBA" id="ARBA00001947"/>
    </source>
</evidence>
<dbReference type="SUPFAM" id="SSF53187">
    <property type="entry name" value="Zn-dependent exopeptidases"/>
    <property type="match status" value="1"/>
</dbReference>
<dbReference type="Pfam" id="PF00246">
    <property type="entry name" value="Peptidase_M14"/>
    <property type="match status" value="1"/>
</dbReference>
<comment type="similarity">
    <text evidence="2 3">Belongs to the peptidase M14 family.</text>
</comment>
<comment type="caution">
    <text evidence="6">The sequence shown here is derived from an EMBL/GenBank/DDBJ whole genome shotgun (WGS) entry which is preliminary data.</text>
</comment>
<dbReference type="GO" id="GO:0006508">
    <property type="term" value="P:proteolysis"/>
    <property type="evidence" value="ECO:0007669"/>
    <property type="project" value="InterPro"/>
</dbReference>
<dbReference type="Proteomes" id="UP000243579">
    <property type="component" value="Unassembled WGS sequence"/>
</dbReference>
<dbReference type="STRING" id="1202772.A0A1V9ZL72"/>
<proteinExistence type="inferred from homology"/>
<dbReference type="OrthoDB" id="10253041at2759"/>
<feature type="region of interest" description="Disordered" evidence="4">
    <location>
        <begin position="741"/>
        <end position="765"/>
    </location>
</feature>
<sequence length="847" mass="94539">MEAPGASPKPSPRTGSRPKLKALMALNSLVPLPLIQAHHETIDDGTHAKAEFGTELPHVVHKDVSAGVEGCPIGSEARSRELAHVMTEFERRFWKKANKKARSRLVYSRRSRDPTRASPKIDDVADATTLAFEAQFESANLASAYRVYDRNFSFLSQCFKPVVAPDSSAAYVSPEPCTVDQEYDLYLANDTYTLGHIQWYYFKVTLPPAHGRIRVRFNIRNMMKRDSLYNCGMLPAVYSETKADKGLAGWTHGGEEAFYYQNAEVYTRIRRGARRSFSHFTLSFVYAFEATEDVVYFAHCFPYTYSHLQAYLTSLEKCPDRSKNLRRRTLCTTLCGNPCDMLTITEFTSEPQVLKQRTGVVLTARVHPGETNGSFVLHGIMEFLTGFSEEAILLRKCYIFKIIPMLNPDGVIHGNYRCSLAGIDLNRRWSQPSELYHPTIHAAKKMISIMRQSRRVLLFCDFHGHSRKKNMFTYGCKPYYTWSRLEDAKVRLFPYVLCKTSSAQAGGYFSFDDCTFNVTRSKRSTGRVTVWSDIQILNSITLEASFCGTGDNKHRRSVAAFATTKPNHTPQHFKVRDLNEAGEQFCHALSTYGQLLGLQPIDATTLGGSAVAAATAGQELIDFDTDTPIEPLARDPTLLTSTIAYGTNDFEYSETAISMLEEIANLVPAPTEATESEVSSGSDSNPSEDNYEPEELESDPVWRAFRRHVIQQRATVAKGTPPSSSRTTPLALTSAVVKQTVKARKKMRRSSSSGTPRRGGKVEVPVVSTKPDAVPKTSPRVAPLPLRRADTRPTPRLAVQSARQLPPSVVIPKPVKNAGGFAQLHKTMIQRRIHQSQIVMATPSSKV</sequence>
<evidence type="ECO:0000256" key="3">
    <source>
        <dbReference type="PROSITE-ProRule" id="PRU01379"/>
    </source>
</evidence>
<dbReference type="InterPro" id="IPR050821">
    <property type="entry name" value="Cytosolic_carboxypeptidase"/>
</dbReference>
<feature type="region of interest" description="Disordered" evidence="4">
    <location>
        <begin position="669"/>
        <end position="700"/>
    </location>
</feature>
<evidence type="ECO:0000256" key="2">
    <source>
        <dbReference type="ARBA" id="ARBA00005988"/>
    </source>
</evidence>
<accession>A0A1V9ZL72</accession>
<dbReference type="PROSITE" id="PS52035">
    <property type="entry name" value="PEPTIDASE_M14"/>
    <property type="match status" value="1"/>
</dbReference>
<dbReference type="InterPro" id="IPR000834">
    <property type="entry name" value="Peptidase_M14"/>
</dbReference>
<dbReference type="Gene3D" id="2.60.40.3120">
    <property type="match status" value="1"/>
</dbReference>
<evidence type="ECO:0000313" key="6">
    <source>
        <dbReference type="EMBL" id="OQR98735.1"/>
    </source>
</evidence>
<organism evidence="6 7">
    <name type="scientific">Achlya hypogyna</name>
    <name type="common">Oomycete</name>
    <name type="synonym">Protoachlya hypogyna</name>
    <dbReference type="NCBI Taxonomy" id="1202772"/>
    <lineage>
        <taxon>Eukaryota</taxon>
        <taxon>Sar</taxon>
        <taxon>Stramenopiles</taxon>
        <taxon>Oomycota</taxon>
        <taxon>Saprolegniomycetes</taxon>
        <taxon>Saprolegniales</taxon>
        <taxon>Achlyaceae</taxon>
        <taxon>Achlya</taxon>
    </lineage>
</organism>
<dbReference type="AlphaFoldDB" id="A0A1V9ZL72"/>
<comment type="cofactor">
    <cofactor evidence="1">
        <name>Zn(2+)</name>
        <dbReference type="ChEBI" id="CHEBI:29105"/>
    </cofactor>
</comment>
<keyword evidence="7" id="KW-1185">Reference proteome</keyword>
<dbReference type="Gene3D" id="3.40.630.10">
    <property type="entry name" value="Zn peptidases"/>
    <property type="match status" value="1"/>
</dbReference>
<feature type="compositionally biased region" description="Acidic residues" evidence="4">
    <location>
        <begin position="689"/>
        <end position="698"/>
    </location>
</feature>
<evidence type="ECO:0000259" key="5">
    <source>
        <dbReference type="PROSITE" id="PS52035"/>
    </source>
</evidence>
<protein>
    <recommendedName>
        <fullName evidence="5">Peptidase M14 domain-containing protein</fullName>
    </recommendedName>
</protein>
<dbReference type="GO" id="GO:0008270">
    <property type="term" value="F:zinc ion binding"/>
    <property type="evidence" value="ECO:0007669"/>
    <property type="project" value="InterPro"/>
</dbReference>
<feature type="domain" description="Peptidase M14" evidence="5">
    <location>
        <begin position="301"/>
        <end position="565"/>
    </location>
</feature>
<feature type="compositionally biased region" description="Polar residues" evidence="4">
    <location>
        <begin position="676"/>
        <end position="688"/>
    </location>
</feature>
<dbReference type="EMBL" id="JNBR01000080">
    <property type="protein sequence ID" value="OQR98735.1"/>
    <property type="molecule type" value="Genomic_DNA"/>
</dbReference>
<feature type="active site" description="Proton donor/acceptor" evidence="3">
    <location>
        <position position="543"/>
    </location>
</feature>
<dbReference type="GO" id="GO:0004181">
    <property type="term" value="F:metallocarboxypeptidase activity"/>
    <property type="evidence" value="ECO:0007669"/>
    <property type="project" value="InterPro"/>
</dbReference>
<dbReference type="PANTHER" id="PTHR12756">
    <property type="entry name" value="CYTOSOLIC CARBOXYPEPTIDASE"/>
    <property type="match status" value="1"/>
</dbReference>
<gene>
    <name evidence="6" type="ORF">ACHHYP_08151</name>
</gene>
<evidence type="ECO:0000313" key="7">
    <source>
        <dbReference type="Proteomes" id="UP000243579"/>
    </source>
</evidence>
<name>A0A1V9ZL72_ACHHY</name>
<dbReference type="PANTHER" id="PTHR12756:SF11">
    <property type="entry name" value="CYTOSOLIC CARBOXYPEPTIDASE 1"/>
    <property type="match status" value="1"/>
</dbReference>
<evidence type="ECO:0000256" key="4">
    <source>
        <dbReference type="SAM" id="MobiDB-lite"/>
    </source>
</evidence>